<dbReference type="EMBL" id="PTRA01000001">
    <property type="protein sequence ID" value="PQA58727.1"/>
    <property type="molecule type" value="Genomic_DNA"/>
</dbReference>
<dbReference type="SUPFAM" id="SSF48208">
    <property type="entry name" value="Six-hairpin glycosidases"/>
    <property type="match status" value="1"/>
</dbReference>
<evidence type="ECO:0000256" key="2">
    <source>
        <dbReference type="ARBA" id="ARBA00012652"/>
    </source>
</evidence>
<dbReference type="InterPro" id="IPR012341">
    <property type="entry name" value="6hp_glycosidase-like_sf"/>
</dbReference>
<gene>
    <name evidence="9" type="ORF">C5O19_03415</name>
</gene>
<organism evidence="9 10">
    <name type="scientific">Siphonobacter curvatus</name>
    <dbReference type="NCBI Taxonomy" id="2094562"/>
    <lineage>
        <taxon>Bacteria</taxon>
        <taxon>Pseudomonadati</taxon>
        <taxon>Bacteroidota</taxon>
        <taxon>Cytophagia</taxon>
        <taxon>Cytophagales</taxon>
        <taxon>Cytophagaceae</taxon>
        <taxon>Siphonobacter</taxon>
    </lineage>
</organism>
<dbReference type="Gene3D" id="2.60.420.10">
    <property type="entry name" value="Maltose phosphorylase, domain 3"/>
    <property type="match status" value="1"/>
</dbReference>
<dbReference type="Pfam" id="PF25788">
    <property type="entry name" value="Ig_Rha78A_N"/>
    <property type="match status" value="1"/>
</dbReference>
<dbReference type="RefSeq" id="WP_104709913.1">
    <property type="nucleotide sequence ID" value="NZ_PTRA01000001.1"/>
</dbReference>
<dbReference type="GO" id="GO:0030596">
    <property type="term" value="F:alpha-L-rhamnosidase activity"/>
    <property type="evidence" value="ECO:0007669"/>
    <property type="project" value="UniProtKB-EC"/>
</dbReference>
<dbReference type="Proteomes" id="UP000239590">
    <property type="component" value="Unassembled WGS sequence"/>
</dbReference>
<keyword evidence="4" id="KW-0732">Signal</keyword>
<evidence type="ECO:0000313" key="9">
    <source>
        <dbReference type="EMBL" id="PQA58727.1"/>
    </source>
</evidence>
<evidence type="ECO:0000259" key="8">
    <source>
        <dbReference type="Pfam" id="PF17390"/>
    </source>
</evidence>
<dbReference type="InterPro" id="IPR013737">
    <property type="entry name" value="Bac_rhamnosid_N"/>
</dbReference>
<evidence type="ECO:0000259" key="5">
    <source>
        <dbReference type="Pfam" id="PF05592"/>
    </source>
</evidence>
<dbReference type="PANTHER" id="PTHR33307">
    <property type="entry name" value="ALPHA-RHAMNOSIDASE (EUROFUNG)"/>
    <property type="match status" value="1"/>
</dbReference>
<dbReference type="InterPro" id="IPR008902">
    <property type="entry name" value="Rhamnosid_concanavalin"/>
</dbReference>
<feature type="chain" id="PRO_5015672333" description="alpha-L-rhamnosidase" evidence="4">
    <location>
        <begin position="24"/>
        <end position="910"/>
    </location>
</feature>
<feature type="domain" description="Bacterial alpha-L-rhamnosidase N-terminal" evidence="6">
    <location>
        <begin position="170"/>
        <end position="360"/>
    </location>
</feature>
<dbReference type="AlphaFoldDB" id="A0A2S7ILX6"/>
<evidence type="ECO:0000259" key="6">
    <source>
        <dbReference type="Pfam" id="PF08531"/>
    </source>
</evidence>
<protein>
    <recommendedName>
        <fullName evidence="2">alpha-L-rhamnosidase</fullName>
        <ecNumber evidence="2">3.2.1.40</ecNumber>
    </recommendedName>
</protein>
<dbReference type="Pfam" id="PF17389">
    <property type="entry name" value="Bac_rhamnosid6H"/>
    <property type="match status" value="1"/>
</dbReference>
<dbReference type="InterPro" id="IPR013783">
    <property type="entry name" value="Ig-like_fold"/>
</dbReference>
<dbReference type="Gene3D" id="2.60.120.260">
    <property type="entry name" value="Galactose-binding domain-like"/>
    <property type="match status" value="2"/>
</dbReference>
<sequence length="910" mass="102254">MLKRFLHTWLCLVLVGLLSQVQAQQAPHKLRYEYGDIRLGTGVRKPRLSWQLASTQAGARQTAYQILVASSAEALAKNQGDVWDSGKINTSQSVYVDYQGKNLESRQRYFWKVKIWDEKGKASGWSKPDWWEMGLLAKDDWKADWIGMAGVVGEPPRSTQARKEFLVRGKLAKARVYATGLGDYALQINGQRVGDMLLTPGWTDYLKKVYYQTYDVTELLKEGNNQIDAFLGNGWWSGGLGWGGGFHRYSQGPLRLLCQLELTYADGTRELITSNPSWKIRLSPVIYDSMYHGEHYDARQEAKGTEADGWVTPVVLNTAKNQTTLFGPSADANANEQAATFDMNTLQVVAQEAPPIRVTETRKAVKMTEPKPGHFVFDFGQNMAGIVHLSIPKGVYGQEVALHFAELLHDDGTVAQENLRSAKSTDRYICKSNGGKEEWEPMFLYHGFRYVEVIGFPGKPTTDQVVAKVIHTDFEPIGEFSTSEDILNKIYSNARWTLKSNALSIPTDCPQRDERLGWMGDAQIFVASSCYLMDINSFWAKYSRDIADSQHPSGYVYDVNPKMVVGGPSKPAWGDATLIVPWTSYEFFGDKRILETNYASMKAWVEYMNQHASTKKTGLYYFADPSEKWFGYGDWVPVVASPSKPIGGAYQVYSNTLLAKAATVLGKTEDATKYAALAKQYTSKYNDLYFKDNNYEGKTQAANLMPLTFGIVPENLRARIAQNVADDVKAHDNHLTTGFIASQQILPRLSDYGYNDLAYQVATQKTYPSWGYMAENGATTMWELWNSDKEKPEGMNSRNHFAYGSVIEWYFRYLAGVEPIDPGFKTFRIAPKPPKDLNWVKFSYQSLYGPIVSNWERQNGKLQLNVTVPPNTQAELVLPLTAGQTATLAGKKLKTNTTTLAPGSYRVEIQ</sequence>
<dbReference type="InterPro" id="IPR008928">
    <property type="entry name" value="6-hairpin_glycosidase_sf"/>
</dbReference>
<dbReference type="PIRSF" id="PIRSF010631">
    <property type="entry name" value="A-rhamnsds"/>
    <property type="match status" value="1"/>
</dbReference>
<comment type="caution">
    <text evidence="9">The sequence shown here is derived from an EMBL/GenBank/DDBJ whole genome shotgun (WGS) entry which is preliminary data.</text>
</comment>
<evidence type="ECO:0000256" key="1">
    <source>
        <dbReference type="ARBA" id="ARBA00001445"/>
    </source>
</evidence>
<feature type="domain" description="Alpha-L-rhamnosidase six-hairpin glycosidase" evidence="7">
    <location>
        <begin position="477"/>
        <end position="813"/>
    </location>
</feature>
<dbReference type="InterPro" id="IPR035398">
    <property type="entry name" value="Bac_rhamnosid_C"/>
</dbReference>
<proteinExistence type="predicted"/>
<evidence type="ECO:0000313" key="10">
    <source>
        <dbReference type="Proteomes" id="UP000239590"/>
    </source>
</evidence>
<evidence type="ECO:0000256" key="4">
    <source>
        <dbReference type="SAM" id="SignalP"/>
    </source>
</evidence>
<dbReference type="InterPro" id="IPR016007">
    <property type="entry name" value="Alpha_rhamnosid"/>
</dbReference>
<accession>A0A2S7ILX6</accession>
<feature type="domain" description="Alpha-L-rhamnosidase concanavalin-like" evidence="5">
    <location>
        <begin position="370"/>
        <end position="471"/>
    </location>
</feature>
<feature type="signal peptide" evidence="4">
    <location>
        <begin position="1"/>
        <end position="23"/>
    </location>
</feature>
<evidence type="ECO:0000256" key="3">
    <source>
        <dbReference type="ARBA" id="ARBA00022801"/>
    </source>
</evidence>
<dbReference type="Gene3D" id="2.60.40.10">
    <property type="entry name" value="Immunoglobulins"/>
    <property type="match status" value="1"/>
</dbReference>
<dbReference type="OrthoDB" id="9815108at2"/>
<dbReference type="Gene3D" id="1.50.10.10">
    <property type="match status" value="1"/>
</dbReference>
<comment type="catalytic activity">
    <reaction evidence="1">
        <text>Hydrolysis of terminal non-reducing alpha-L-rhamnose residues in alpha-L-rhamnosides.</text>
        <dbReference type="EC" id="3.2.1.40"/>
    </reaction>
</comment>
<evidence type="ECO:0000259" key="7">
    <source>
        <dbReference type="Pfam" id="PF17389"/>
    </source>
</evidence>
<dbReference type="PANTHER" id="PTHR33307:SF6">
    <property type="entry name" value="ALPHA-RHAMNOSIDASE (EUROFUNG)-RELATED"/>
    <property type="match status" value="1"/>
</dbReference>
<dbReference type="Pfam" id="PF17390">
    <property type="entry name" value="Bac_rhamnosid_C"/>
    <property type="match status" value="1"/>
</dbReference>
<dbReference type="Pfam" id="PF05592">
    <property type="entry name" value="Bac_rhamnosid"/>
    <property type="match status" value="1"/>
</dbReference>
<reference evidence="10" key="1">
    <citation type="submission" date="2018-02" db="EMBL/GenBank/DDBJ databases">
        <title>Genome sequencing of Solimonas sp. HR-BB.</title>
        <authorList>
            <person name="Lee Y."/>
            <person name="Jeon C.O."/>
        </authorList>
    </citation>
    <scope>NUCLEOTIDE SEQUENCE [LARGE SCALE GENOMIC DNA]</scope>
    <source>
        <strain evidence="10">HR-U</strain>
    </source>
</reference>
<dbReference type="GO" id="GO:0005975">
    <property type="term" value="P:carbohydrate metabolic process"/>
    <property type="evidence" value="ECO:0007669"/>
    <property type="project" value="InterPro"/>
</dbReference>
<keyword evidence="10" id="KW-1185">Reference proteome</keyword>
<feature type="domain" description="Alpha-L-rhamnosidase C-terminal" evidence="8">
    <location>
        <begin position="816"/>
        <end position="887"/>
    </location>
</feature>
<dbReference type="EC" id="3.2.1.40" evidence="2"/>
<name>A0A2S7ILX6_9BACT</name>
<dbReference type="InterPro" id="IPR035396">
    <property type="entry name" value="Bac_rhamnosid6H"/>
</dbReference>
<dbReference type="Pfam" id="PF08531">
    <property type="entry name" value="Bac_rhamnosid_N"/>
    <property type="match status" value="1"/>
</dbReference>
<keyword evidence="3" id="KW-0378">Hydrolase</keyword>